<dbReference type="AlphaFoldDB" id="A0A9P7K9Y8"/>
<reference evidence="2" key="2">
    <citation type="submission" date="2021-10" db="EMBL/GenBank/DDBJ databases">
        <title>Phylogenomics reveals ancestral predisposition of the termite-cultivated fungus Termitomyces towards a domesticated lifestyle.</title>
        <authorList>
            <person name="Auxier B."/>
            <person name="Grum-Grzhimaylo A."/>
            <person name="Cardenas M.E."/>
            <person name="Lodge J.D."/>
            <person name="Laessoe T."/>
            <person name="Pedersen O."/>
            <person name="Smith M.E."/>
            <person name="Kuyper T.W."/>
            <person name="Franco-Molano E.A."/>
            <person name="Baroni T.J."/>
            <person name="Aanen D.K."/>
        </authorList>
    </citation>
    <scope>NUCLEOTIDE SEQUENCE</scope>
    <source>
        <strain evidence="2">AP01</strain>
        <tissue evidence="2">Mycelium</tissue>
    </source>
</reference>
<reference evidence="2" key="1">
    <citation type="submission" date="2020-07" db="EMBL/GenBank/DDBJ databases">
        <authorList>
            <person name="Nieuwenhuis M."/>
            <person name="Van De Peppel L.J.J."/>
        </authorList>
    </citation>
    <scope>NUCLEOTIDE SEQUENCE</scope>
    <source>
        <strain evidence="2">AP01</strain>
        <tissue evidence="2">Mycelium</tissue>
    </source>
</reference>
<feature type="region of interest" description="Disordered" evidence="1">
    <location>
        <begin position="101"/>
        <end position="237"/>
    </location>
</feature>
<protein>
    <submittedName>
        <fullName evidence="2">Uncharacterized protein</fullName>
    </submittedName>
</protein>
<feature type="region of interest" description="Disordered" evidence="1">
    <location>
        <begin position="33"/>
        <end position="63"/>
    </location>
</feature>
<accession>A0A9P7K9Y8</accession>
<evidence type="ECO:0000313" key="2">
    <source>
        <dbReference type="EMBL" id="KAG5643991.1"/>
    </source>
</evidence>
<name>A0A9P7K9Y8_9AGAR</name>
<comment type="caution">
    <text evidence="2">The sequence shown here is derived from an EMBL/GenBank/DDBJ whole genome shotgun (WGS) entry which is preliminary data.</text>
</comment>
<evidence type="ECO:0000256" key="1">
    <source>
        <dbReference type="SAM" id="MobiDB-lite"/>
    </source>
</evidence>
<feature type="compositionally biased region" description="Low complexity" evidence="1">
    <location>
        <begin position="213"/>
        <end position="235"/>
    </location>
</feature>
<dbReference type="EMBL" id="JABCKV010000087">
    <property type="protein sequence ID" value="KAG5643991.1"/>
    <property type="molecule type" value="Genomic_DNA"/>
</dbReference>
<proteinExistence type="predicted"/>
<gene>
    <name evidence="2" type="ORF">DXG03_009281</name>
</gene>
<evidence type="ECO:0000313" key="3">
    <source>
        <dbReference type="Proteomes" id="UP000775547"/>
    </source>
</evidence>
<organism evidence="2 3">
    <name type="scientific">Asterophora parasitica</name>
    <dbReference type="NCBI Taxonomy" id="117018"/>
    <lineage>
        <taxon>Eukaryota</taxon>
        <taxon>Fungi</taxon>
        <taxon>Dikarya</taxon>
        <taxon>Basidiomycota</taxon>
        <taxon>Agaricomycotina</taxon>
        <taxon>Agaricomycetes</taxon>
        <taxon>Agaricomycetidae</taxon>
        <taxon>Agaricales</taxon>
        <taxon>Tricholomatineae</taxon>
        <taxon>Lyophyllaceae</taxon>
        <taxon>Asterophora</taxon>
    </lineage>
</organism>
<feature type="compositionally biased region" description="Polar residues" evidence="1">
    <location>
        <begin position="112"/>
        <end position="139"/>
    </location>
</feature>
<feature type="compositionally biased region" description="Polar residues" evidence="1">
    <location>
        <begin position="146"/>
        <end position="158"/>
    </location>
</feature>
<feature type="compositionally biased region" description="Low complexity" evidence="1">
    <location>
        <begin position="54"/>
        <end position="63"/>
    </location>
</feature>
<feature type="compositionally biased region" description="Polar residues" evidence="1">
    <location>
        <begin position="165"/>
        <end position="178"/>
    </location>
</feature>
<dbReference type="Proteomes" id="UP000775547">
    <property type="component" value="Unassembled WGS sequence"/>
</dbReference>
<keyword evidence="3" id="KW-1185">Reference proteome</keyword>
<sequence>MIGPTSTFYDGGALAHGKVDSQTQYQQWIETSYREHHQQQSMHQHPTHQRGDVYQPSQQQQTYQQAPQQLTHVFNQHSYPQANVSYAQAHYAESLTGAATQSNVGGTHRTTHPNSADSYHQSQSTANSYAAYSAQTTPETGAHTPDPNTGHTVSYSTTPDPPYHQQPTQRAPSVQRQIHGQGLHHSRSHSQPQPRIHYVSPQGATSHASELMSISSHSNPHSSTDSSSLSPTSNSWTDEVYSSANSNANIKTHSNRMHVPCIEYQYHRNIGYFSNVEERETSKPRSAASYEFNGCDN</sequence>